<sequence length="131" mass="14591">MEGGYYEHLNLVNNSMYIYNYWNESAKVGAPTGTTAAPLAGVAWEHDTRLYNSNNPGRLEIQLCSDVPRRCYDVSAYASAYTTAYNDLNAATTKFFFQYRWFNASKPSGPIYDPLIGPVTPRVTASVAAAW</sequence>
<reference evidence="1 2" key="1">
    <citation type="submission" date="2012-08" db="EMBL/GenBank/DDBJ databases">
        <title>Whole genome shotgun sequence of Kineosphaera limosa NBRC 100340.</title>
        <authorList>
            <person name="Yoshida I."/>
            <person name="Isaki S."/>
            <person name="Hosoyama A."/>
            <person name="Tsuchikane K."/>
            <person name="Katsumata H."/>
            <person name="Ando Y."/>
            <person name="Ohji S."/>
            <person name="Hamada M."/>
            <person name="Tamura T."/>
            <person name="Yamazoe A."/>
            <person name="Yamazaki S."/>
            <person name="Fujita N."/>
        </authorList>
    </citation>
    <scope>NUCLEOTIDE SEQUENCE [LARGE SCALE GENOMIC DNA]</scope>
    <source>
        <strain evidence="1 2">NBRC 100340</strain>
    </source>
</reference>
<dbReference type="Proteomes" id="UP000008366">
    <property type="component" value="Unassembled WGS sequence"/>
</dbReference>
<comment type="caution">
    <text evidence="1">The sequence shown here is derived from an EMBL/GenBank/DDBJ whole genome shotgun (WGS) entry which is preliminary data.</text>
</comment>
<gene>
    <name evidence="1" type="ORF">KILIM_091_00010</name>
</gene>
<evidence type="ECO:0000313" key="1">
    <source>
        <dbReference type="EMBL" id="GAB97966.1"/>
    </source>
</evidence>
<evidence type="ECO:0000313" key="2">
    <source>
        <dbReference type="Proteomes" id="UP000008366"/>
    </source>
</evidence>
<dbReference type="AlphaFoldDB" id="K6WVW4"/>
<accession>K6WVW4</accession>
<organism evidence="1 2">
    <name type="scientific">Kineosphaera limosa NBRC 100340</name>
    <dbReference type="NCBI Taxonomy" id="1184609"/>
    <lineage>
        <taxon>Bacteria</taxon>
        <taxon>Bacillati</taxon>
        <taxon>Actinomycetota</taxon>
        <taxon>Actinomycetes</taxon>
        <taxon>Micrococcales</taxon>
        <taxon>Dermatophilaceae</taxon>
        <taxon>Kineosphaera</taxon>
    </lineage>
</organism>
<protein>
    <submittedName>
        <fullName evidence="1">Uncharacterized protein</fullName>
    </submittedName>
</protein>
<keyword evidence="2" id="KW-1185">Reference proteome</keyword>
<name>K6WVW4_9MICO</name>
<dbReference type="EMBL" id="BAHD01000091">
    <property type="protein sequence ID" value="GAB97966.1"/>
    <property type="molecule type" value="Genomic_DNA"/>
</dbReference>
<proteinExistence type="predicted"/>